<dbReference type="Proteomes" id="UP000193218">
    <property type="component" value="Unassembled WGS sequence"/>
</dbReference>
<feature type="region of interest" description="Disordered" evidence="1">
    <location>
        <begin position="232"/>
        <end position="252"/>
    </location>
</feature>
<gene>
    <name evidence="2" type="ORF">BD324DRAFT_639994</name>
</gene>
<comment type="caution">
    <text evidence="2">The sequence shown here is derived from an EMBL/GenBank/DDBJ whole genome shotgun (WGS) entry which is preliminary data.</text>
</comment>
<evidence type="ECO:0000313" key="3">
    <source>
        <dbReference type="Proteomes" id="UP000193218"/>
    </source>
</evidence>
<evidence type="ECO:0000256" key="1">
    <source>
        <dbReference type="SAM" id="MobiDB-lite"/>
    </source>
</evidence>
<keyword evidence="3" id="KW-1185">Reference proteome</keyword>
<reference evidence="2 3" key="1">
    <citation type="submission" date="2017-03" db="EMBL/GenBank/DDBJ databases">
        <title>Widespread Adenine N6-methylation of Active Genes in Fungi.</title>
        <authorList>
            <consortium name="DOE Joint Genome Institute"/>
            <person name="Mondo S.J."/>
            <person name="Dannebaum R.O."/>
            <person name="Kuo R.C."/>
            <person name="Louie K.B."/>
            <person name="Bewick A.J."/>
            <person name="Labutti K."/>
            <person name="Haridas S."/>
            <person name="Kuo A."/>
            <person name="Salamov A."/>
            <person name="Ahrendt S.R."/>
            <person name="Lau R."/>
            <person name="Bowen B.P."/>
            <person name="Lipzen A."/>
            <person name="Sullivan W."/>
            <person name="Andreopoulos W.B."/>
            <person name="Clum A."/>
            <person name="Lindquist E."/>
            <person name="Daum C."/>
            <person name="Northen T.R."/>
            <person name="Ramamoorthy G."/>
            <person name="Schmitz R.J."/>
            <person name="Gryganskyi A."/>
            <person name="Culley D."/>
            <person name="Magnuson J."/>
            <person name="James T.Y."/>
            <person name="O'Malley M.A."/>
            <person name="Stajich J.E."/>
            <person name="Spatafora J.W."/>
            <person name="Visel A."/>
            <person name="Grigoriev I.V."/>
        </authorList>
    </citation>
    <scope>NUCLEOTIDE SEQUENCE [LARGE SCALE GENOMIC DNA]</scope>
    <source>
        <strain evidence="2 3">NRRL Y-17943</strain>
    </source>
</reference>
<dbReference type="AlphaFoldDB" id="A0A1Y1U5Y5"/>
<dbReference type="GeneID" id="33559116"/>
<dbReference type="OrthoDB" id="2571873at2759"/>
<dbReference type="EMBL" id="NBSH01000022">
    <property type="protein sequence ID" value="ORX33402.1"/>
    <property type="molecule type" value="Genomic_DNA"/>
</dbReference>
<sequence>MVVMMTPLTIKTTHPALFATGLATPPMSPNTPVKSKPVIPTAPIVSYAQLRKFHVTALNYQIAKLRWEQNNGGYLKGEDAWLGHNNVIAKLEKELKDVQEAQKGLDRFPNCFAPTAFPKPHGPPSKEQLDEERKLKAEETKVMDAELDAQFPFIKQMFIGPRTKQQAKNDRMLRDLMKEGDFDDLSMLLPSKNMRMLMEGQAKKAGGAPPPPSGGPKKTYEQVRLEKEAEKVAAMRKESPSGGAAKKPRAPRIGPLTREEWIATLPRFGPITKAEAMLPAQREQRHAILTWLRKPWPVFDPDAADLMVDLGRLAVRKLDQETKAVKKLREVTR</sequence>
<evidence type="ECO:0000313" key="2">
    <source>
        <dbReference type="EMBL" id="ORX33402.1"/>
    </source>
</evidence>
<feature type="region of interest" description="Disordered" evidence="1">
    <location>
        <begin position="200"/>
        <end position="220"/>
    </location>
</feature>
<dbReference type="RefSeq" id="XP_021867738.1">
    <property type="nucleotide sequence ID" value="XM_022017307.1"/>
</dbReference>
<proteinExistence type="predicted"/>
<dbReference type="InParanoid" id="A0A1Y1U5Y5"/>
<accession>A0A1Y1U5Y5</accession>
<protein>
    <submittedName>
        <fullName evidence="2">Uncharacterized protein</fullName>
    </submittedName>
</protein>
<name>A0A1Y1U5Y5_9TREE</name>
<organism evidence="2 3">
    <name type="scientific">Kockovaella imperatae</name>
    <dbReference type="NCBI Taxonomy" id="4999"/>
    <lineage>
        <taxon>Eukaryota</taxon>
        <taxon>Fungi</taxon>
        <taxon>Dikarya</taxon>
        <taxon>Basidiomycota</taxon>
        <taxon>Agaricomycotina</taxon>
        <taxon>Tremellomycetes</taxon>
        <taxon>Tremellales</taxon>
        <taxon>Cuniculitremaceae</taxon>
        <taxon>Kockovaella</taxon>
    </lineage>
</organism>